<evidence type="ECO:0000256" key="1">
    <source>
        <dbReference type="ARBA" id="ARBA00022723"/>
    </source>
</evidence>
<dbReference type="PROSITE" id="PS01047">
    <property type="entry name" value="HMA_1"/>
    <property type="match status" value="1"/>
</dbReference>
<keyword evidence="2" id="KW-1133">Transmembrane helix</keyword>
<dbReference type="PANTHER" id="PTHR42208:SF1">
    <property type="entry name" value="HEAVY METAL TRANSPORTER"/>
    <property type="match status" value="1"/>
</dbReference>
<dbReference type="Pfam" id="PF00403">
    <property type="entry name" value="HMA"/>
    <property type="match status" value="1"/>
</dbReference>
<dbReference type="PANTHER" id="PTHR42208">
    <property type="entry name" value="HEAVY METAL TRANSPORTER-RELATED"/>
    <property type="match status" value="1"/>
</dbReference>
<proteinExistence type="predicted"/>
<evidence type="ECO:0000259" key="3">
    <source>
        <dbReference type="PROSITE" id="PS50846"/>
    </source>
</evidence>
<dbReference type="InterPro" id="IPR008972">
    <property type="entry name" value="Cupredoxin"/>
</dbReference>
<evidence type="ECO:0000256" key="2">
    <source>
        <dbReference type="SAM" id="Phobius"/>
    </source>
</evidence>
<dbReference type="Proteomes" id="UP000215694">
    <property type="component" value="Unassembled WGS sequence"/>
</dbReference>
<evidence type="ECO:0000313" key="4">
    <source>
        <dbReference type="EMBL" id="RDY29231.1"/>
    </source>
</evidence>
<keyword evidence="2" id="KW-0812">Transmembrane</keyword>
<dbReference type="InterPro" id="IPR017969">
    <property type="entry name" value="Heavy-metal-associated_CS"/>
</dbReference>
<accession>A0A371J901</accession>
<dbReference type="GO" id="GO:0046872">
    <property type="term" value="F:metal ion binding"/>
    <property type="evidence" value="ECO:0007669"/>
    <property type="project" value="UniProtKB-KW"/>
</dbReference>
<dbReference type="EMBL" id="NOJY02000003">
    <property type="protein sequence ID" value="RDY29231.1"/>
    <property type="molecule type" value="Genomic_DNA"/>
</dbReference>
<evidence type="ECO:0000313" key="5">
    <source>
        <dbReference type="Proteomes" id="UP000215694"/>
    </source>
</evidence>
<keyword evidence="2" id="KW-0472">Membrane</keyword>
<feature type="domain" description="HMA" evidence="3">
    <location>
        <begin position="4"/>
        <end position="70"/>
    </location>
</feature>
<dbReference type="CDD" id="cd00371">
    <property type="entry name" value="HMA"/>
    <property type="match status" value="1"/>
</dbReference>
<dbReference type="OrthoDB" id="9800141at2"/>
<gene>
    <name evidence="4" type="ORF">CHL78_002685</name>
</gene>
<dbReference type="SUPFAM" id="SSF55008">
    <property type="entry name" value="HMA, heavy metal-associated domain"/>
    <property type="match status" value="1"/>
</dbReference>
<feature type="transmembrane region" description="Helical" evidence="2">
    <location>
        <begin position="110"/>
        <end position="136"/>
    </location>
</feature>
<dbReference type="Pfam" id="PF13386">
    <property type="entry name" value="DsbD_2"/>
    <property type="match status" value="1"/>
</dbReference>
<feature type="transmembrane region" description="Helical" evidence="2">
    <location>
        <begin position="157"/>
        <end position="179"/>
    </location>
</feature>
<feature type="transmembrane region" description="Helical" evidence="2">
    <location>
        <begin position="257"/>
        <end position="281"/>
    </location>
</feature>
<dbReference type="InterPro" id="IPR039447">
    <property type="entry name" value="UreH-like_TM_dom"/>
</dbReference>
<reference evidence="4 5" key="1">
    <citation type="journal article" date="2017" name="Genome Announc.">
        <title>Draft Genome Sequence of Romboutsia weinsteinii sp. nov. Strain CCRI-19649(T) Isolated from Surface Water.</title>
        <authorList>
            <person name="Maheux A.F."/>
            <person name="Boudreau D.K."/>
            <person name="Berube E."/>
            <person name="Boissinot M."/>
            <person name="Cantin P."/>
            <person name="Raymond F."/>
            <person name="Corbeil J."/>
            <person name="Omar R.F."/>
            <person name="Bergeron M.G."/>
        </authorList>
    </citation>
    <scope>NUCLEOTIDE SEQUENCE [LARGE SCALE GENOMIC DNA]</scope>
    <source>
        <strain evidence="4 5">CCRI-19649</strain>
    </source>
</reference>
<name>A0A371J901_9FIRM</name>
<dbReference type="Gene3D" id="2.60.40.420">
    <property type="entry name" value="Cupredoxins - blue copper proteins"/>
    <property type="match status" value="1"/>
</dbReference>
<dbReference type="PROSITE" id="PS50846">
    <property type="entry name" value="HMA_2"/>
    <property type="match status" value="1"/>
</dbReference>
<dbReference type="RefSeq" id="WP_094368266.1">
    <property type="nucleotide sequence ID" value="NZ_NOJY02000003.1"/>
</dbReference>
<dbReference type="Gene3D" id="3.30.70.100">
    <property type="match status" value="1"/>
</dbReference>
<feature type="transmembrane region" description="Helical" evidence="2">
    <location>
        <begin position="185"/>
        <end position="208"/>
    </location>
</feature>
<dbReference type="AlphaFoldDB" id="A0A371J901"/>
<comment type="caution">
    <text evidence="4">The sequence shown here is derived from an EMBL/GenBank/DDBJ whole genome shotgun (WGS) entry which is preliminary data.</text>
</comment>
<keyword evidence="1" id="KW-0479">Metal-binding</keyword>
<feature type="transmembrane region" description="Helical" evidence="2">
    <location>
        <begin position="73"/>
        <end position="90"/>
    </location>
</feature>
<sequence>MSKITKSFDVFSMHCRSCETLIEDEIKELEGVHSVKATYNNSKVAVVYENGLCSEEKIKNAIKKSGYSTNDNSLSKLFGLGLIFIAMLFLSNNDLFGYNTNQMLENSSFIMLFIVGVLSSLHCVGMCGGIMLTQTLDKDILLTDKKTSFNISLKYNLGRVISYTILGGIIGEVGSVFSLSMKVQGLIQVIASLFMIVAGLNMFGFTLFKQIKLSIPLPKNKCGNKNKNPFLIGILNGFMPCGALQTMQLYALGTGSFVLGSFSMFLFSLGTVPLMLGFGYISSRLTKSFSAKIFKYSGVFIIVLGLSMTQRGLALTGVNIPFLNSQYKTSLELAPIVDGYQDITITANRYGYSVSNSIDPNVPVRLTIKGEELTSCNSTLYFPTFDQYVDLTQGDVVAEISPNGEDIPFTCWMGMIRSNIEVDN</sequence>
<protein>
    <submittedName>
        <fullName evidence="4">Heavy metal transport/detoxification protein</fullName>
    </submittedName>
</protein>
<organism evidence="4 5">
    <name type="scientific">Romboutsia weinsteinii</name>
    <dbReference type="NCBI Taxonomy" id="2020949"/>
    <lineage>
        <taxon>Bacteria</taxon>
        <taxon>Bacillati</taxon>
        <taxon>Bacillota</taxon>
        <taxon>Clostridia</taxon>
        <taxon>Peptostreptococcales</taxon>
        <taxon>Peptostreptococcaceae</taxon>
        <taxon>Romboutsia</taxon>
    </lineage>
</organism>
<feature type="transmembrane region" description="Helical" evidence="2">
    <location>
        <begin position="229"/>
        <end position="251"/>
    </location>
</feature>
<feature type="transmembrane region" description="Helical" evidence="2">
    <location>
        <begin position="293"/>
        <end position="313"/>
    </location>
</feature>
<dbReference type="InterPro" id="IPR006121">
    <property type="entry name" value="HMA_dom"/>
</dbReference>
<keyword evidence="5" id="KW-1185">Reference proteome</keyword>
<dbReference type="InterPro" id="IPR036163">
    <property type="entry name" value="HMA_dom_sf"/>
</dbReference>